<protein>
    <recommendedName>
        <fullName evidence="5">SF3 helicase domain-containing protein</fullName>
    </recommendedName>
</protein>
<feature type="region of interest" description="Disordered" evidence="4">
    <location>
        <begin position="755"/>
        <end position="776"/>
    </location>
</feature>
<feature type="domain" description="SF3 helicase" evidence="5">
    <location>
        <begin position="274"/>
        <end position="444"/>
    </location>
</feature>
<dbReference type="PANTHER" id="PTHR35372">
    <property type="entry name" value="ATP BINDING PROTEIN-RELATED"/>
    <property type="match status" value="1"/>
</dbReference>
<sequence length="776" mass="87079">MAENVDNQTILNNNVKTYTLTAKSTAAQVFTIAQAFVSGHIRLNAGAASAEVLQQFKDFVSALRGDTKDQEKKQDDDKKSDSKTSQTVSLKIGGLTSTWTYDFKDFEEHSFDQIGAAQRLADMCEGHVAYDSDRDEWRAWNSQRWVWINSSLNQLTQLTREVLSCILTEAQLRFPSGFEDIKKKIEGLATQPKMIQILKLAQTEDLLGVSNVRYNSYNYLINTINGEVNIQTGELQKHDKKHLFTKIVPYRYNPKAHSNLWDDFLNVTFQNNQSMIDYFQIATGDSALSGVNTDRHLYIVFGQGHDGKSVALSAIRHVLGGDSQDRSGFADTADISTFLKKRSASGAVASPDLAGLDGVRFVTPTEPGKGDQLDEGLIKSLTGKSDTMKVRNLYSSAFTLYSQFSIWIAANDVPKSSASQAIMDRLIIVPFSHRIKPNGLEDNPQIESQLAKTKNMEGILNWLVQGSIKATQKRQQAAQAAATARKNGDIDEVIFQDPLRPYPIPVVKARNKYQYSANSSLAFIYDVLYSQSEAMQIVIDSMLSNDETLRYLEDGIDAHPMANNAIIAKQIFSEIRLVFDPTSYITKTDLYNLYRDWARSEGMRNVATKRSFHDSISQILCEGRQKSLRVWLGLGLMPIIGHEGYNVTLNIGSYRGWLKSTSKKYDNDHLVKFAKKDGAIFTADQPTQTTDTVRDQLKNFIELNPSSYGNKRTIDRSDVKWPDPITTTKPTVAQSFAHAAYADDDEDKRNKAKQMLNNPNITEEEKKQALDDLFAD</sequence>
<organism evidence="6">
    <name type="scientific">Limosilactobacillus reuteri</name>
    <name type="common">Lactobacillus reuteri</name>
    <dbReference type="NCBI Taxonomy" id="1598"/>
    <lineage>
        <taxon>Bacteria</taxon>
        <taxon>Bacillati</taxon>
        <taxon>Bacillota</taxon>
        <taxon>Bacilli</taxon>
        <taxon>Lactobacillales</taxon>
        <taxon>Lactobacillaceae</taxon>
        <taxon>Limosilactobacillus</taxon>
    </lineage>
</organism>
<dbReference type="InterPro" id="IPR006500">
    <property type="entry name" value="Helicase_put_C_phage/plasmid"/>
</dbReference>
<evidence type="ECO:0000256" key="1">
    <source>
        <dbReference type="ARBA" id="ARBA00022741"/>
    </source>
</evidence>
<dbReference type="NCBIfam" id="TIGR01613">
    <property type="entry name" value="primase_Cterm"/>
    <property type="match status" value="1"/>
</dbReference>
<dbReference type="PROSITE" id="PS51206">
    <property type="entry name" value="SF3_HELICASE_1"/>
    <property type="match status" value="1"/>
</dbReference>
<evidence type="ECO:0000256" key="3">
    <source>
        <dbReference type="ARBA" id="ARBA00022840"/>
    </source>
</evidence>
<name>A0A0U5JJU6_LIMRT</name>
<dbReference type="GO" id="GO:0005524">
    <property type="term" value="F:ATP binding"/>
    <property type="evidence" value="ECO:0007669"/>
    <property type="project" value="UniProtKB-KW"/>
</dbReference>
<keyword evidence="1" id="KW-0547">Nucleotide-binding</keyword>
<evidence type="ECO:0000313" key="7">
    <source>
        <dbReference type="EMBL" id="OJI09733.1"/>
    </source>
</evidence>
<reference evidence="6" key="1">
    <citation type="submission" date="2015-10" db="EMBL/GenBank/DDBJ databases">
        <authorList>
            <person name="Gilbert D.G."/>
        </authorList>
    </citation>
    <scope>NUCLEOTIDE SEQUENCE</scope>
    <source>
        <strain evidence="6">3c6</strain>
    </source>
</reference>
<dbReference type="AlphaFoldDB" id="A0A0U5JJU6"/>
<dbReference type="InterPro" id="IPR014015">
    <property type="entry name" value="Helicase_SF3_DNA-vir"/>
</dbReference>
<dbReference type="Proteomes" id="UP000184174">
    <property type="component" value="Unassembled WGS sequence"/>
</dbReference>
<dbReference type="RefSeq" id="WP_072575040.1">
    <property type="nucleotide sequence ID" value="NZ_CP137611.1"/>
</dbReference>
<dbReference type="InterPro" id="IPR014818">
    <property type="entry name" value="Phage/plasmid_primase_P4_C"/>
</dbReference>
<keyword evidence="3" id="KW-0067">ATP-binding</keyword>
<dbReference type="InterPro" id="IPR051620">
    <property type="entry name" value="ORF904-like_C"/>
</dbReference>
<gene>
    <name evidence="7" type="ORF">BJI45_03630</name>
    <name evidence="6" type="ORF">LRLP16767_LR3C6_00081</name>
</gene>
<proteinExistence type="predicted"/>
<dbReference type="PANTHER" id="PTHR35372:SF2">
    <property type="entry name" value="SF3 HELICASE DOMAIN-CONTAINING PROTEIN"/>
    <property type="match status" value="1"/>
</dbReference>
<evidence type="ECO:0000313" key="8">
    <source>
        <dbReference type="Proteomes" id="UP000184174"/>
    </source>
</evidence>
<dbReference type="SMART" id="SM00885">
    <property type="entry name" value="D5_N"/>
    <property type="match status" value="1"/>
</dbReference>
<dbReference type="GO" id="GO:0016787">
    <property type="term" value="F:hydrolase activity"/>
    <property type="evidence" value="ECO:0007669"/>
    <property type="project" value="UniProtKB-KW"/>
</dbReference>
<evidence type="ECO:0000256" key="2">
    <source>
        <dbReference type="ARBA" id="ARBA00022801"/>
    </source>
</evidence>
<dbReference type="Gene3D" id="3.40.50.300">
    <property type="entry name" value="P-loop containing nucleotide triphosphate hydrolases"/>
    <property type="match status" value="1"/>
</dbReference>
<evidence type="ECO:0000259" key="5">
    <source>
        <dbReference type="PROSITE" id="PS51206"/>
    </source>
</evidence>
<dbReference type="EMBL" id="MKQH01000014">
    <property type="protein sequence ID" value="OJI09733.1"/>
    <property type="molecule type" value="Genomic_DNA"/>
</dbReference>
<evidence type="ECO:0000256" key="4">
    <source>
        <dbReference type="SAM" id="MobiDB-lite"/>
    </source>
</evidence>
<reference evidence="7 8" key="2">
    <citation type="submission" date="2016-10" db="EMBL/GenBank/DDBJ databases">
        <title>Genome sequence of Lactobacillus reuteri 121, a source of glucan and fructan exopolysaccharides.</title>
        <authorList>
            <person name="Gangoiti J."/>
            <person name="Lammerts Van Bueren A."/>
            <person name="Dijkhuizen L."/>
        </authorList>
    </citation>
    <scope>NUCLEOTIDE SEQUENCE [LARGE SCALE GENOMIC DNA]</scope>
    <source>
        <strain evidence="7 8">121</strain>
    </source>
</reference>
<keyword evidence="2" id="KW-0378">Hydrolase</keyword>
<dbReference type="EMBL" id="LN887312">
    <property type="protein sequence ID" value="CUR38129.1"/>
    <property type="molecule type" value="Genomic_DNA"/>
</dbReference>
<evidence type="ECO:0000313" key="6">
    <source>
        <dbReference type="EMBL" id="CUR38129.1"/>
    </source>
</evidence>
<accession>A0A0U5JJU6</accession>
<dbReference type="Pfam" id="PF08706">
    <property type="entry name" value="D5_N"/>
    <property type="match status" value="1"/>
</dbReference>
<dbReference type="InterPro" id="IPR027417">
    <property type="entry name" value="P-loop_NTPase"/>
</dbReference>